<evidence type="ECO:0000256" key="1">
    <source>
        <dbReference type="ARBA" id="ARBA00022723"/>
    </source>
</evidence>
<keyword evidence="2" id="KW-0186">Copper</keyword>
<dbReference type="AlphaFoldDB" id="E1ZWN6"/>
<gene>
    <name evidence="4" type="ORF">EAG_01130</name>
</gene>
<keyword evidence="5" id="KW-1185">Reference proteome</keyword>
<keyword evidence="3" id="KW-0472">Membrane</keyword>
<dbReference type="Proteomes" id="UP000000311">
    <property type="component" value="Unassembled WGS sequence"/>
</dbReference>
<evidence type="ECO:0000313" key="5">
    <source>
        <dbReference type="Proteomes" id="UP000000311"/>
    </source>
</evidence>
<evidence type="ECO:0000313" key="4">
    <source>
        <dbReference type="EMBL" id="EFN74394.1"/>
    </source>
</evidence>
<organism evidence="5">
    <name type="scientific">Camponotus floridanus</name>
    <name type="common">Florida carpenter ant</name>
    <dbReference type="NCBI Taxonomy" id="104421"/>
    <lineage>
        <taxon>Eukaryota</taxon>
        <taxon>Metazoa</taxon>
        <taxon>Ecdysozoa</taxon>
        <taxon>Arthropoda</taxon>
        <taxon>Hexapoda</taxon>
        <taxon>Insecta</taxon>
        <taxon>Pterygota</taxon>
        <taxon>Neoptera</taxon>
        <taxon>Endopterygota</taxon>
        <taxon>Hymenoptera</taxon>
        <taxon>Apocrita</taxon>
        <taxon>Aculeata</taxon>
        <taxon>Formicoidea</taxon>
        <taxon>Formicidae</taxon>
        <taxon>Formicinae</taxon>
        <taxon>Camponotus</taxon>
    </lineage>
</organism>
<protein>
    <submittedName>
        <fullName evidence="4">Uncharacterized protein</fullName>
    </submittedName>
</protein>
<keyword evidence="3" id="KW-1133">Transmembrane helix</keyword>
<proteinExistence type="predicted"/>
<name>E1ZWN6_CAMFO</name>
<evidence type="ECO:0000256" key="3">
    <source>
        <dbReference type="SAM" id="Phobius"/>
    </source>
</evidence>
<dbReference type="InterPro" id="IPR028871">
    <property type="entry name" value="BlueCu_1_BS"/>
</dbReference>
<evidence type="ECO:0000256" key="2">
    <source>
        <dbReference type="ARBA" id="ARBA00023008"/>
    </source>
</evidence>
<dbReference type="PROSITE" id="PS00196">
    <property type="entry name" value="COPPER_BLUE"/>
    <property type="match status" value="1"/>
</dbReference>
<accession>E1ZWN6</accession>
<keyword evidence="3" id="KW-0812">Transmembrane</keyword>
<dbReference type="GO" id="GO:0046872">
    <property type="term" value="F:metal ion binding"/>
    <property type="evidence" value="ECO:0007669"/>
    <property type="project" value="UniProtKB-KW"/>
</dbReference>
<feature type="transmembrane region" description="Helical" evidence="3">
    <location>
        <begin position="56"/>
        <end position="76"/>
    </location>
</feature>
<dbReference type="EMBL" id="GL434869">
    <property type="protein sequence ID" value="EFN74394.1"/>
    <property type="molecule type" value="Genomic_DNA"/>
</dbReference>
<keyword evidence="1" id="KW-0479">Metal-binding</keyword>
<sequence>MPKDTNSTIKMQTIDGVIVTSAAYTFLCKCPLHCPESMAYFTPWRSAKNIDFRKRIIHLCAVFVGIMTFNKLRYYVYNLQRQPRNLSYFHLCWDEIFTSYQLYEVSIFDRIRAAQRNVTRCYALRNDVSRKFAFVHRDQWPLAIGSGKFRYAVYTSCRIRLFSLHNHGRFMRMSKAHHQQWTMAFKCKTTTCHDPLKQSNITPFGINRD</sequence>
<reference evidence="4 5" key="1">
    <citation type="journal article" date="2010" name="Science">
        <title>Genomic comparison of the ants Camponotus floridanus and Harpegnathos saltator.</title>
        <authorList>
            <person name="Bonasio R."/>
            <person name="Zhang G."/>
            <person name="Ye C."/>
            <person name="Mutti N.S."/>
            <person name="Fang X."/>
            <person name="Qin N."/>
            <person name="Donahue G."/>
            <person name="Yang P."/>
            <person name="Li Q."/>
            <person name="Li C."/>
            <person name="Zhang P."/>
            <person name="Huang Z."/>
            <person name="Berger S.L."/>
            <person name="Reinberg D."/>
            <person name="Wang J."/>
            <person name="Liebig J."/>
        </authorList>
    </citation>
    <scope>NUCLEOTIDE SEQUENCE [LARGE SCALE GENOMIC DNA]</scope>
    <source>
        <strain evidence="5">C129</strain>
    </source>
</reference>
<dbReference type="InParanoid" id="E1ZWN6"/>